<dbReference type="Proteomes" id="UP000277212">
    <property type="component" value="Unassembled WGS sequence"/>
</dbReference>
<dbReference type="EMBL" id="NKUJ01000156">
    <property type="protein sequence ID" value="RMJ11800.1"/>
    <property type="molecule type" value="Genomic_DNA"/>
</dbReference>
<name>A0A3M2S2M7_9HYPO</name>
<feature type="signal peptide" evidence="2">
    <location>
        <begin position="1"/>
        <end position="17"/>
    </location>
</feature>
<organism evidence="3 4">
    <name type="scientific">Fusarium kuroshium</name>
    <dbReference type="NCBI Taxonomy" id="2010991"/>
    <lineage>
        <taxon>Eukaryota</taxon>
        <taxon>Fungi</taxon>
        <taxon>Dikarya</taxon>
        <taxon>Ascomycota</taxon>
        <taxon>Pezizomycotina</taxon>
        <taxon>Sordariomycetes</taxon>
        <taxon>Hypocreomycetidae</taxon>
        <taxon>Hypocreales</taxon>
        <taxon>Nectriaceae</taxon>
        <taxon>Fusarium</taxon>
        <taxon>Fusarium solani species complex</taxon>
    </lineage>
</organism>
<protein>
    <recommendedName>
        <fullName evidence="5">Extracellular membrane protein CFEM domain-containing protein</fullName>
    </recommendedName>
</protein>
<gene>
    <name evidence="3" type="ORF">CDV36_008583</name>
</gene>
<evidence type="ECO:0000256" key="1">
    <source>
        <dbReference type="SAM" id="MobiDB-lite"/>
    </source>
</evidence>
<feature type="chain" id="PRO_5018206781" description="Extracellular membrane protein CFEM domain-containing protein" evidence="2">
    <location>
        <begin position="18"/>
        <end position="172"/>
    </location>
</feature>
<comment type="caution">
    <text evidence="3">The sequence shown here is derived from an EMBL/GenBank/DDBJ whole genome shotgun (WGS) entry which is preliminary data.</text>
</comment>
<proteinExistence type="predicted"/>
<reference evidence="3 4" key="1">
    <citation type="submission" date="2017-06" db="EMBL/GenBank/DDBJ databases">
        <title>Comparative genomic analysis of Ambrosia Fusariam Clade fungi.</title>
        <authorList>
            <person name="Stajich J.E."/>
            <person name="Carrillo J."/>
            <person name="Kijimoto T."/>
            <person name="Eskalen A."/>
            <person name="O'Donnell K."/>
            <person name="Kasson M."/>
        </authorList>
    </citation>
    <scope>NUCLEOTIDE SEQUENCE [LARGE SCALE GENOMIC DNA]</scope>
    <source>
        <strain evidence="3">UCR3666</strain>
    </source>
</reference>
<evidence type="ECO:0008006" key="5">
    <source>
        <dbReference type="Google" id="ProtNLM"/>
    </source>
</evidence>
<dbReference type="STRING" id="2010991.A0A3M2S2M7"/>
<keyword evidence="2" id="KW-0732">Signal</keyword>
<dbReference type="AlphaFoldDB" id="A0A3M2S2M7"/>
<evidence type="ECO:0000256" key="2">
    <source>
        <dbReference type="SAM" id="SignalP"/>
    </source>
</evidence>
<feature type="compositionally biased region" description="Low complexity" evidence="1">
    <location>
        <begin position="108"/>
        <end position="143"/>
    </location>
</feature>
<feature type="region of interest" description="Disordered" evidence="1">
    <location>
        <begin position="106"/>
        <end position="151"/>
    </location>
</feature>
<dbReference type="OrthoDB" id="2507140at2759"/>
<accession>A0A3M2S2M7</accession>
<evidence type="ECO:0000313" key="4">
    <source>
        <dbReference type="Proteomes" id="UP000277212"/>
    </source>
</evidence>
<evidence type="ECO:0000313" key="3">
    <source>
        <dbReference type="EMBL" id="RMJ11800.1"/>
    </source>
</evidence>
<sequence length="172" mass="17549">MKFVWSLALLAAAGVSAQSSETVAETAAAPSASSECEAEYIVTRCLETENAKAEDCKADDWDCLCAAYEAIATCFNNCPDDTRASSAQSQVKIYCQQASLYGTRTKTTKTATAETESTGTADATATGADASEETASSTSSSASPDNTNNAADLARNTGGVLLAVAGVVAAML</sequence>
<keyword evidence="4" id="KW-1185">Reference proteome</keyword>